<dbReference type="InterPro" id="IPR003660">
    <property type="entry name" value="HAMP_dom"/>
</dbReference>
<evidence type="ECO:0000259" key="8">
    <source>
        <dbReference type="PROSITE" id="PS50885"/>
    </source>
</evidence>
<dbReference type="PANTHER" id="PTHR43156:SF2">
    <property type="entry name" value="STAGE II SPORULATION PROTEIN E"/>
    <property type="match status" value="1"/>
</dbReference>
<dbReference type="InterPro" id="IPR036890">
    <property type="entry name" value="HATPase_C_sf"/>
</dbReference>
<dbReference type="Pfam" id="PF07228">
    <property type="entry name" value="SpoIIE"/>
    <property type="match status" value="1"/>
</dbReference>
<evidence type="ECO:0000256" key="7">
    <source>
        <dbReference type="ARBA" id="ARBA00022989"/>
    </source>
</evidence>
<accession>A0ABW2PB39</accession>
<dbReference type="RefSeq" id="WP_380829526.1">
    <property type="nucleotide sequence ID" value="NZ_JBHTCG010000020.1"/>
</dbReference>
<dbReference type="Pfam" id="PF00672">
    <property type="entry name" value="HAMP"/>
    <property type="match status" value="1"/>
</dbReference>
<dbReference type="SMART" id="SM00331">
    <property type="entry name" value="PP2C_SIG"/>
    <property type="match status" value="1"/>
</dbReference>
<keyword evidence="4" id="KW-0812">Transmembrane</keyword>
<sequence length="828" mass="89250">MLIASSVLAMLVGLVFGAPFWAITDLLRATDAREHTRVTLVEMNGLQKLVLDLETGARGYLITRQQRFLQPWEAAREAFPGEARKVIALARTTELRRQAVEIAGDGDSFLRDYSVPLVEAAKRGDPSAWSVATTVEGKRRVDHFRAQFDRFDREARSILAAQEQAAEAKVRWATAAAAGGLVASVLLIAGYNGYLTRAIVRPVRRAAAVATRLAGGDLSARMPETGTGEIGELEAAFNGMGSSLEESRRLADEAHMRLKLLYEAGTAVGTTLDVGRTAEELVQVVVPEFADFVTIDLAVSVQRGEEHPPAEWEQLCRVARGGSGEVLPFQPAGSLITWRPSTPQADSLRHGITMVEPDLRGGTAWRSQDGEEAARILDRGCHSLITTPLSAHGMRMGVVSFWRSHPHEAFDDEDLSYAAELVAKAGVAIDNARRYTQERDTALTLQRSLLPQRLCDRPAVEIAYRYLPAGVQAGVGGDWFDVIPLSGCRVALVIGDVVGHGIHASATMGRLRTAVRTLADVDLPPDELLTHLDDLVIHLLNEQQPGASEGEAAVFGELGATCVYAVYDPVSRCCTMATAGHFLPVLIMPDGTTEVVNGPVGPPLGIGGLPFETTELFLAPGSVIALFTDGLVEVRDRDIEQGLAELRRALAMPAASLEDACDLVTGALLDGRRAADDAALLLARTGALSPDRFATWDVPADPARVSHARRLAMDQLHAWGLDEMKFITELVVSELVTNAIRHAAPPIQLRLIRGNTLICEVSDGSSTAPHLRRARVFDEGGRGLLLVAQLTQGWGTRQTTSGKTIWCEQVLPASVPSDGAREAFPEVV</sequence>
<evidence type="ECO:0000256" key="3">
    <source>
        <dbReference type="ARBA" id="ARBA00022679"/>
    </source>
</evidence>
<keyword evidence="10" id="KW-1185">Reference proteome</keyword>
<comment type="caution">
    <text evidence="9">The sequence shown here is derived from an EMBL/GenBank/DDBJ whole genome shotgun (WGS) entry which is preliminary data.</text>
</comment>
<evidence type="ECO:0000256" key="6">
    <source>
        <dbReference type="ARBA" id="ARBA00022801"/>
    </source>
</evidence>
<dbReference type="Gene3D" id="3.30.565.10">
    <property type="entry name" value="Histidine kinase-like ATPase, C-terminal domain"/>
    <property type="match status" value="1"/>
</dbReference>
<dbReference type="InterPro" id="IPR001932">
    <property type="entry name" value="PPM-type_phosphatase-like_dom"/>
</dbReference>
<dbReference type="SUPFAM" id="SSF55874">
    <property type="entry name" value="ATPase domain of HSP90 chaperone/DNA topoisomerase II/histidine kinase"/>
    <property type="match status" value="1"/>
</dbReference>
<dbReference type="InterPro" id="IPR003594">
    <property type="entry name" value="HATPase_dom"/>
</dbReference>
<dbReference type="SUPFAM" id="SSF158472">
    <property type="entry name" value="HAMP domain-like"/>
    <property type="match status" value="1"/>
</dbReference>
<keyword evidence="7" id="KW-1133">Transmembrane helix</keyword>
<dbReference type="Pfam" id="PF13581">
    <property type="entry name" value="HATPase_c_2"/>
    <property type="match status" value="1"/>
</dbReference>
<dbReference type="SMART" id="SM00304">
    <property type="entry name" value="HAMP"/>
    <property type="match status" value="1"/>
</dbReference>
<dbReference type="InterPro" id="IPR036457">
    <property type="entry name" value="PPM-type-like_dom_sf"/>
</dbReference>
<evidence type="ECO:0000256" key="5">
    <source>
        <dbReference type="ARBA" id="ARBA00022777"/>
    </source>
</evidence>
<keyword evidence="2" id="KW-0597">Phosphoprotein</keyword>
<dbReference type="SUPFAM" id="SSF81606">
    <property type="entry name" value="PP2C-like"/>
    <property type="match status" value="1"/>
</dbReference>
<keyword evidence="7" id="KW-0472">Membrane</keyword>
<dbReference type="InterPro" id="IPR007891">
    <property type="entry name" value="CHASE3"/>
</dbReference>
<name>A0ABW2PB39_9ACTN</name>
<keyword evidence="5" id="KW-0418">Kinase</keyword>
<dbReference type="CDD" id="cd19410">
    <property type="entry name" value="HK9-like_sensor"/>
    <property type="match status" value="1"/>
</dbReference>
<dbReference type="PROSITE" id="PS50885">
    <property type="entry name" value="HAMP"/>
    <property type="match status" value="1"/>
</dbReference>
<reference evidence="10" key="1">
    <citation type="journal article" date="2019" name="Int. J. Syst. Evol. Microbiol.">
        <title>The Global Catalogue of Microorganisms (GCM) 10K type strain sequencing project: providing services to taxonomists for standard genome sequencing and annotation.</title>
        <authorList>
            <consortium name="The Broad Institute Genomics Platform"/>
            <consortium name="The Broad Institute Genome Sequencing Center for Infectious Disease"/>
            <person name="Wu L."/>
            <person name="Ma J."/>
        </authorList>
    </citation>
    <scope>NUCLEOTIDE SEQUENCE [LARGE SCALE GENOMIC DNA]</scope>
    <source>
        <strain evidence="10">CECT 7649</strain>
    </source>
</reference>
<keyword evidence="6" id="KW-0378">Hydrolase</keyword>
<dbReference type="PANTHER" id="PTHR43156">
    <property type="entry name" value="STAGE II SPORULATION PROTEIN E-RELATED"/>
    <property type="match status" value="1"/>
</dbReference>
<evidence type="ECO:0000256" key="4">
    <source>
        <dbReference type="ARBA" id="ARBA00022692"/>
    </source>
</evidence>
<dbReference type="EMBL" id="JBHTCG010000020">
    <property type="protein sequence ID" value="MFC7385626.1"/>
    <property type="molecule type" value="Genomic_DNA"/>
</dbReference>
<dbReference type="InterPro" id="IPR052016">
    <property type="entry name" value="Bact_Sigma-Reg"/>
</dbReference>
<dbReference type="Proteomes" id="UP001596496">
    <property type="component" value="Unassembled WGS sequence"/>
</dbReference>
<dbReference type="SUPFAM" id="SSF55781">
    <property type="entry name" value="GAF domain-like"/>
    <property type="match status" value="1"/>
</dbReference>
<protein>
    <submittedName>
        <fullName evidence="9">SpoIIE family protein phosphatase</fullName>
    </submittedName>
</protein>
<dbReference type="Gene3D" id="3.60.40.10">
    <property type="entry name" value="PPM-type phosphatase domain"/>
    <property type="match status" value="1"/>
</dbReference>
<proteinExistence type="predicted"/>
<evidence type="ECO:0000313" key="9">
    <source>
        <dbReference type="EMBL" id="MFC7385626.1"/>
    </source>
</evidence>
<gene>
    <name evidence="9" type="ORF">ACFQSB_25700</name>
</gene>
<evidence type="ECO:0000256" key="2">
    <source>
        <dbReference type="ARBA" id="ARBA00022553"/>
    </source>
</evidence>
<keyword evidence="3" id="KW-0808">Transferase</keyword>
<evidence type="ECO:0000256" key="1">
    <source>
        <dbReference type="ARBA" id="ARBA00004370"/>
    </source>
</evidence>
<evidence type="ECO:0000313" key="10">
    <source>
        <dbReference type="Proteomes" id="UP001596496"/>
    </source>
</evidence>
<dbReference type="Pfam" id="PF05227">
    <property type="entry name" value="CHASE3"/>
    <property type="match status" value="1"/>
</dbReference>
<comment type="subcellular location">
    <subcellularLocation>
        <location evidence="1">Membrane</location>
    </subcellularLocation>
</comment>
<dbReference type="CDD" id="cd06225">
    <property type="entry name" value="HAMP"/>
    <property type="match status" value="1"/>
</dbReference>
<dbReference type="Gene3D" id="6.10.340.10">
    <property type="match status" value="1"/>
</dbReference>
<dbReference type="Gene3D" id="3.30.450.40">
    <property type="match status" value="1"/>
</dbReference>
<dbReference type="InterPro" id="IPR029016">
    <property type="entry name" value="GAF-like_dom_sf"/>
</dbReference>
<organism evidence="9 10">
    <name type="scientific">Sphaerisporangium rhizosphaerae</name>
    <dbReference type="NCBI Taxonomy" id="2269375"/>
    <lineage>
        <taxon>Bacteria</taxon>
        <taxon>Bacillati</taxon>
        <taxon>Actinomycetota</taxon>
        <taxon>Actinomycetes</taxon>
        <taxon>Streptosporangiales</taxon>
        <taxon>Streptosporangiaceae</taxon>
        <taxon>Sphaerisporangium</taxon>
    </lineage>
</organism>
<dbReference type="CDD" id="cd16936">
    <property type="entry name" value="HATPase_RsbW-like"/>
    <property type="match status" value="1"/>
</dbReference>
<feature type="domain" description="HAMP" evidence="8">
    <location>
        <begin position="197"/>
        <end position="249"/>
    </location>
</feature>